<protein>
    <submittedName>
        <fullName evidence="1">17409_t:CDS:1</fullName>
    </submittedName>
</protein>
<reference evidence="1" key="1">
    <citation type="submission" date="2021-06" db="EMBL/GenBank/DDBJ databases">
        <authorList>
            <person name="Kallberg Y."/>
            <person name="Tangrot J."/>
            <person name="Rosling A."/>
        </authorList>
    </citation>
    <scope>NUCLEOTIDE SEQUENCE</scope>
    <source>
        <strain evidence="1">UK204</strain>
    </source>
</reference>
<evidence type="ECO:0000313" key="2">
    <source>
        <dbReference type="Proteomes" id="UP000789570"/>
    </source>
</evidence>
<proteinExistence type="predicted"/>
<dbReference type="EMBL" id="CAJVPQ010003136">
    <property type="protein sequence ID" value="CAG8619002.1"/>
    <property type="molecule type" value="Genomic_DNA"/>
</dbReference>
<evidence type="ECO:0000313" key="1">
    <source>
        <dbReference type="EMBL" id="CAG8619002.1"/>
    </source>
</evidence>
<organism evidence="1 2">
    <name type="scientific">Funneliformis caledonium</name>
    <dbReference type="NCBI Taxonomy" id="1117310"/>
    <lineage>
        <taxon>Eukaryota</taxon>
        <taxon>Fungi</taxon>
        <taxon>Fungi incertae sedis</taxon>
        <taxon>Mucoromycota</taxon>
        <taxon>Glomeromycotina</taxon>
        <taxon>Glomeromycetes</taxon>
        <taxon>Glomerales</taxon>
        <taxon>Glomeraceae</taxon>
        <taxon>Funneliformis</taxon>
    </lineage>
</organism>
<sequence>MDKLKTNLINASSKIFKLYKGRSSKYPQLENTDFQNLPNIQKFKFSSK</sequence>
<keyword evidence="2" id="KW-1185">Reference proteome</keyword>
<accession>A0A9N9D0P3</accession>
<name>A0A9N9D0P3_9GLOM</name>
<gene>
    <name evidence="1" type="ORF">FCALED_LOCUS9455</name>
</gene>
<dbReference type="AlphaFoldDB" id="A0A9N9D0P3"/>
<dbReference type="Proteomes" id="UP000789570">
    <property type="component" value="Unassembled WGS sequence"/>
</dbReference>
<comment type="caution">
    <text evidence="1">The sequence shown here is derived from an EMBL/GenBank/DDBJ whole genome shotgun (WGS) entry which is preliminary data.</text>
</comment>